<gene>
    <name evidence="1" type="ORF">NC653_037781</name>
</gene>
<comment type="caution">
    <text evidence="1">The sequence shown here is derived from an EMBL/GenBank/DDBJ whole genome shotgun (WGS) entry which is preliminary data.</text>
</comment>
<dbReference type="Proteomes" id="UP001164929">
    <property type="component" value="Chromosome 17"/>
</dbReference>
<evidence type="ECO:0000313" key="1">
    <source>
        <dbReference type="EMBL" id="KAJ6959539.1"/>
    </source>
</evidence>
<dbReference type="EMBL" id="JAQIZT010000017">
    <property type="protein sequence ID" value="KAJ6959539.1"/>
    <property type="molecule type" value="Genomic_DNA"/>
</dbReference>
<dbReference type="AlphaFoldDB" id="A0AAD6LFA5"/>
<protein>
    <submittedName>
        <fullName evidence="1">Uncharacterized protein</fullName>
    </submittedName>
</protein>
<name>A0AAD6LFA5_9ROSI</name>
<sequence length="233" mass="26743">MPEKIPKLPSRNHFRKFFSRLPLRCLVRFQRSPGKLAISGSSEDVAVLTDLVMMVKLDDYKIVKRFHQQQENGGSKKRVNGFFFPFDLSEEKFLEMTPLRGLTEDDSSWTWELKEYSSEPSWTSFLRFNAISIPGGKYVGFELFMGDKEYGNVFYEFRWKGSCLSITPDEDTARPSSSCLAMTEIGLKSTAYIESLVSPNNISDGLLPNKSNLKLVVPCFCIWYLKNVLAVWQ</sequence>
<evidence type="ECO:0000313" key="2">
    <source>
        <dbReference type="Proteomes" id="UP001164929"/>
    </source>
</evidence>
<reference evidence="1" key="1">
    <citation type="journal article" date="2023" name="Mol. Ecol. Resour.">
        <title>Chromosome-level genome assembly of a triploid poplar Populus alba 'Berolinensis'.</title>
        <authorList>
            <person name="Chen S."/>
            <person name="Yu Y."/>
            <person name="Wang X."/>
            <person name="Wang S."/>
            <person name="Zhang T."/>
            <person name="Zhou Y."/>
            <person name="He R."/>
            <person name="Meng N."/>
            <person name="Wang Y."/>
            <person name="Liu W."/>
            <person name="Liu Z."/>
            <person name="Liu J."/>
            <person name="Guo Q."/>
            <person name="Huang H."/>
            <person name="Sederoff R.R."/>
            <person name="Wang G."/>
            <person name="Qu G."/>
            <person name="Chen S."/>
        </authorList>
    </citation>
    <scope>NUCLEOTIDE SEQUENCE</scope>
    <source>
        <strain evidence="1">SC-2020</strain>
    </source>
</reference>
<organism evidence="1 2">
    <name type="scientific">Populus alba x Populus x berolinensis</name>
    <dbReference type="NCBI Taxonomy" id="444605"/>
    <lineage>
        <taxon>Eukaryota</taxon>
        <taxon>Viridiplantae</taxon>
        <taxon>Streptophyta</taxon>
        <taxon>Embryophyta</taxon>
        <taxon>Tracheophyta</taxon>
        <taxon>Spermatophyta</taxon>
        <taxon>Magnoliopsida</taxon>
        <taxon>eudicotyledons</taxon>
        <taxon>Gunneridae</taxon>
        <taxon>Pentapetalae</taxon>
        <taxon>rosids</taxon>
        <taxon>fabids</taxon>
        <taxon>Malpighiales</taxon>
        <taxon>Salicaceae</taxon>
        <taxon>Saliceae</taxon>
        <taxon>Populus</taxon>
    </lineage>
</organism>
<accession>A0AAD6LFA5</accession>
<proteinExistence type="predicted"/>
<keyword evidence="2" id="KW-1185">Reference proteome</keyword>